<dbReference type="RefSeq" id="WP_329506072.1">
    <property type="nucleotide sequence ID" value="NZ_BAAAYZ010000217.1"/>
</dbReference>
<reference evidence="1" key="1">
    <citation type="submission" date="2024-01" db="EMBL/GenBank/DDBJ databases">
        <title>First draft genome sequence data of TA4-1, the type strain of Gram-positive actinobacterium Streptomyces chiangmaiensis.</title>
        <authorList>
            <person name="Yasawong M."/>
            <person name="Nantapong N."/>
        </authorList>
    </citation>
    <scope>NUCLEOTIDE SEQUENCE</scope>
    <source>
        <strain evidence="1">TA4-1</strain>
    </source>
</reference>
<gene>
    <name evidence="1" type="ORF">VXC91_07480</name>
</gene>
<proteinExistence type="predicted"/>
<keyword evidence="2" id="KW-1185">Reference proteome</keyword>
<comment type="caution">
    <text evidence="1">The sequence shown here is derived from an EMBL/GenBank/DDBJ whole genome shotgun (WGS) entry which is preliminary data.</text>
</comment>
<dbReference type="Proteomes" id="UP001333996">
    <property type="component" value="Unassembled WGS sequence"/>
</dbReference>
<protein>
    <submittedName>
        <fullName evidence="1">Uncharacterized protein</fullName>
    </submittedName>
</protein>
<evidence type="ECO:0000313" key="1">
    <source>
        <dbReference type="EMBL" id="MED7821828.1"/>
    </source>
</evidence>
<accession>A0ABU7FDF4</accession>
<evidence type="ECO:0000313" key="2">
    <source>
        <dbReference type="Proteomes" id="UP001333996"/>
    </source>
</evidence>
<organism evidence="1 2">
    <name type="scientific">Streptomyces chiangmaiensis</name>
    <dbReference type="NCBI Taxonomy" id="766497"/>
    <lineage>
        <taxon>Bacteria</taxon>
        <taxon>Bacillati</taxon>
        <taxon>Actinomycetota</taxon>
        <taxon>Actinomycetes</taxon>
        <taxon>Kitasatosporales</taxon>
        <taxon>Streptomycetaceae</taxon>
        <taxon>Streptomyces</taxon>
    </lineage>
</organism>
<dbReference type="EMBL" id="JAYWVC010000015">
    <property type="protein sequence ID" value="MED7821828.1"/>
    <property type="molecule type" value="Genomic_DNA"/>
</dbReference>
<name>A0ABU7FDF4_9ACTN</name>
<sequence>MRKRKKGERHSAASQLELCDLCAAAFPRDEAVRGHVPDSSSAHPTQDWFDGLRLITACSDTHFGVIREAYRRRPFVEEELWAAKIGRALTTGSPVVSLLELACRTGLDEQQIRRAVAWHNRQRRQHKDG</sequence>